<evidence type="ECO:0000259" key="3">
    <source>
        <dbReference type="PROSITE" id="PS50893"/>
    </source>
</evidence>
<dbReference type="PROSITE" id="PS50893">
    <property type="entry name" value="ABC_TRANSPORTER_2"/>
    <property type="match status" value="1"/>
</dbReference>
<dbReference type="Pfam" id="PF00005">
    <property type="entry name" value="ABC_tran"/>
    <property type="match status" value="1"/>
</dbReference>
<keyword evidence="2 4" id="KW-0067">ATP-binding</keyword>
<dbReference type="SUPFAM" id="SSF52540">
    <property type="entry name" value="P-loop containing nucleoside triphosphate hydrolases"/>
    <property type="match status" value="1"/>
</dbReference>
<evidence type="ECO:0000256" key="1">
    <source>
        <dbReference type="ARBA" id="ARBA00022741"/>
    </source>
</evidence>
<dbReference type="InterPro" id="IPR003439">
    <property type="entry name" value="ABC_transporter-like_ATP-bd"/>
</dbReference>
<organism evidence="4 6">
    <name type="scientific">Cellulomonas hominis</name>
    <dbReference type="NCBI Taxonomy" id="156981"/>
    <lineage>
        <taxon>Bacteria</taxon>
        <taxon>Bacillati</taxon>
        <taxon>Actinomycetota</taxon>
        <taxon>Actinomycetes</taxon>
        <taxon>Micrococcales</taxon>
        <taxon>Cellulomonadaceae</taxon>
        <taxon>Cellulomonas</taxon>
    </lineage>
</organism>
<feature type="domain" description="ABC transporter" evidence="3">
    <location>
        <begin position="23"/>
        <end position="261"/>
    </location>
</feature>
<evidence type="ECO:0000313" key="5">
    <source>
        <dbReference type="EMBL" id="MBB5473228.1"/>
    </source>
</evidence>
<dbReference type="InterPro" id="IPR003593">
    <property type="entry name" value="AAA+_ATPase"/>
</dbReference>
<dbReference type="PROSITE" id="PS00211">
    <property type="entry name" value="ABC_TRANSPORTER_1"/>
    <property type="match status" value="1"/>
</dbReference>
<accession>A0A511FIV4</accession>
<evidence type="ECO:0000313" key="6">
    <source>
        <dbReference type="Proteomes" id="UP000321723"/>
    </source>
</evidence>
<dbReference type="CDD" id="cd03216">
    <property type="entry name" value="ABC_Carb_Monos_I"/>
    <property type="match status" value="1"/>
</dbReference>
<dbReference type="Proteomes" id="UP000564629">
    <property type="component" value="Unassembled WGS sequence"/>
</dbReference>
<name>A0A511FIV4_9CELL</name>
<evidence type="ECO:0000313" key="4">
    <source>
        <dbReference type="EMBL" id="GEL48287.1"/>
    </source>
</evidence>
<evidence type="ECO:0000256" key="2">
    <source>
        <dbReference type="ARBA" id="ARBA00022840"/>
    </source>
</evidence>
<keyword evidence="6" id="KW-1185">Reference proteome</keyword>
<gene>
    <name evidence="4" type="ORF">CHO01_34030</name>
    <name evidence="5" type="ORF">HNR08_001964</name>
</gene>
<dbReference type="EMBL" id="BJVQ01000071">
    <property type="protein sequence ID" value="GEL48287.1"/>
    <property type="molecule type" value="Genomic_DNA"/>
</dbReference>
<protein>
    <submittedName>
        <fullName evidence="4">ABC transporter ATP-binding protein</fullName>
    </submittedName>
    <submittedName>
        <fullName evidence="5">D-xylose transport system ATP-binding protein</fullName>
    </submittedName>
</protein>
<dbReference type="AlphaFoldDB" id="A0A511FIV4"/>
<proteinExistence type="predicted"/>
<dbReference type="Gene3D" id="3.40.50.300">
    <property type="entry name" value="P-loop containing nucleotide triphosphate hydrolases"/>
    <property type="match status" value="1"/>
</dbReference>
<comment type="caution">
    <text evidence="4">The sequence shown here is derived from an EMBL/GenBank/DDBJ whole genome shotgun (WGS) entry which is preliminary data.</text>
</comment>
<reference evidence="5 7" key="2">
    <citation type="submission" date="2020-08" db="EMBL/GenBank/DDBJ databases">
        <title>Sequencing the genomes of 1000 actinobacteria strains.</title>
        <authorList>
            <person name="Klenk H.-P."/>
        </authorList>
    </citation>
    <scope>NUCLEOTIDE SEQUENCE [LARGE SCALE GENOMIC DNA]</scope>
    <source>
        <strain evidence="5 7">DSM 9581</strain>
    </source>
</reference>
<dbReference type="PANTHER" id="PTHR43790:SF8">
    <property type="entry name" value="SUGAR ABC TRANSPORTER ATP-BINDING PROTEIN"/>
    <property type="match status" value="1"/>
</dbReference>
<evidence type="ECO:0000313" key="7">
    <source>
        <dbReference type="Proteomes" id="UP000564629"/>
    </source>
</evidence>
<dbReference type="InterPro" id="IPR027417">
    <property type="entry name" value="P-loop_NTPase"/>
</dbReference>
<dbReference type="PANTHER" id="PTHR43790">
    <property type="entry name" value="CARBOHYDRATE TRANSPORT ATP-BINDING PROTEIN MG119-RELATED"/>
    <property type="match status" value="1"/>
</dbReference>
<dbReference type="InterPro" id="IPR050107">
    <property type="entry name" value="ABC_carbohydrate_import_ATPase"/>
</dbReference>
<sequence>MALDVEATMAGTGTGAGERTPVLSVRRVTKRFGAVEALVDVDLELRPHEVVALVGDNGAGKSTLAKVVSGVVQPDSGLVEIDGEPVSIPNPAAAHALGISTVFQDLALCENLSVAANIFLGRELRASRHSPMDIDGMELMAAQILRDLTVPVPSVRMPVRELSGGQRQAVAIARTLTTQPRILVLDEPTAALSVIQTAEVLTLVERLRAMGLGVLIISHNLADLRAVSDRIEVLRHGRNNGSFDAGTSAPEEIIGAIAGATRPVRPAWADR</sequence>
<reference evidence="4 6" key="1">
    <citation type="submission" date="2019-07" db="EMBL/GenBank/DDBJ databases">
        <title>Whole genome shotgun sequence of Cellulomonas hominis NBRC 16055.</title>
        <authorList>
            <person name="Hosoyama A."/>
            <person name="Uohara A."/>
            <person name="Ohji S."/>
            <person name="Ichikawa N."/>
        </authorList>
    </citation>
    <scope>NUCLEOTIDE SEQUENCE [LARGE SCALE GENOMIC DNA]</scope>
    <source>
        <strain evidence="4 6">NBRC 16055</strain>
    </source>
</reference>
<dbReference type="InterPro" id="IPR017871">
    <property type="entry name" value="ABC_transporter-like_CS"/>
</dbReference>
<keyword evidence="1" id="KW-0547">Nucleotide-binding</keyword>
<dbReference type="Proteomes" id="UP000321723">
    <property type="component" value="Unassembled WGS sequence"/>
</dbReference>
<dbReference type="GO" id="GO:0005524">
    <property type="term" value="F:ATP binding"/>
    <property type="evidence" value="ECO:0007669"/>
    <property type="project" value="UniProtKB-KW"/>
</dbReference>
<dbReference type="SMART" id="SM00382">
    <property type="entry name" value="AAA"/>
    <property type="match status" value="1"/>
</dbReference>
<dbReference type="EMBL" id="JACHDN010000001">
    <property type="protein sequence ID" value="MBB5473228.1"/>
    <property type="molecule type" value="Genomic_DNA"/>
</dbReference>
<dbReference type="GO" id="GO:0016887">
    <property type="term" value="F:ATP hydrolysis activity"/>
    <property type="evidence" value="ECO:0007669"/>
    <property type="project" value="InterPro"/>
</dbReference>